<gene>
    <name evidence="3" type="ORF">DICPUDRAFT_25418</name>
</gene>
<proteinExistence type="predicted"/>
<dbReference type="FunCoup" id="F0Z712">
    <property type="interactions" value="1"/>
</dbReference>
<dbReference type="PANTHER" id="PTHR13146">
    <property type="match status" value="1"/>
</dbReference>
<evidence type="ECO:0000313" key="3">
    <source>
        <dbReference type="EMBL" id="EGC40251.1"/>
    </source>
</evidence>
<dbReference type="InterPro" id="IPR000620">
    <property type="entry name" value="EamA_dom"/>
</dbReference>
<sequence>MTKQTSVTATPDGIEVLSSFSTKDTKIRSLFLYCLFLVSGVCNTLLVQLIYNNISFNPKSMLTNICIFFGYAMLKFFDKSTKKNDTVITTTPTTTTTATATNNTNLNSKDKKESTISLSPQLNNNTSTIVKKQSQGHLGYLVLAIFDCLASLLTTIGQIAVGSGLFQVLFSSKIIFAAILSKFWLKKHVSKKKWLSIFIIFFGLCVTVKPKTALSYDTSFDSTNQNNTLKSTLYIGTFWVLLASFIFSASHIYTESVLKKDGVKPFTFGSKYGIYSVLVCIVYICTVTFYNRSEWIEQPINRASYNDQILVVVLFSILMVTSVARSSSMYTILDEHGTVFMGVLYSLQSIIVFGTSALFLCDPTDPIKHNQCISSPKLLGSVMVVFGVFLYNSSDAVNKNNLHKS</sequence>
<dbReference type="PANTHER" id="PTHR13146:SF0">
    <property type="entry name" value="SOLUTE CARRIER FAMILY 35 MEMBER F6"/>
    <property type="match status" value="1"/>
</dbReference>
<organism evidence="3 4">
    <name type="scientific">Dictyostelium purpureum</name>
    <name type="common">Slime mold</name>
    <dbReference type="NCBI Taxonomy" id="5786"/>
    <lineage>
        <taxon>Eukaryota</taxon>
        <taxon>Amoebozoa</taxon>
        <taxon>Evosea</taxon>
        <taxon>Eumycetozoa</taxon>
        <taxon>Dictyostelia</taxon>
        <taxon>Dictyosteliales</taxon>
        <taxon>Dictyosteliaceae</taxon>
        <taxon>Dictyostelium</taxon>
    </lineage>
</organism>
<feature type="transmembrane region" description="Helical" evidence="1">
    <location>
        <begin position="56"/>
        <end position="74"/>
    </location>
</feature>
<feature type="transmembrane region" description="Helical" evidence="1">
    <location>
        <begin position="138"/>
        <end position="159"/>
    </location>
</feature>
<evidence type="ECO:0000259" key="2">
    <source>
        <dbReference type="Pfam" id="PF00892"/>
    </source>
</evidence>
<dbReference type="AlphaFoldDB" id="F0Z712"/>
<dbReference type="OMA" id="MGIFSFC"/>
<keyword evidence="1" id="KW-1133">Transmembrane helix</keyword>
<keyword evidence="1" id="KW-0472">Membrane</keyword>
<feature type="transmembrane region" description="Helical" evidence="1">
    <location>
        <begin position="233"/>
        <end position="252"/>
    </location>
</feature>
<dbReference type="KEGG" id="dpp:DICPUDRAFT_25418"/>
<feature type="transmembrane region" description="Helical" evidence="1">
    <location>
        <begin position="373"/>
        <end position="391"/>
    </location>
</feature>
<accession>F0Z712</accession>
<keyword evidence="1" id="KW-0812">Transmembrane</keyword>
<dbReference type="InterPro" id="IPR037185">
    <property type="entry name" value="EmrE-like"/>
</dbReference>
<dbReference type="VEuPathDB" id="AmoebaDB:DICPUDRAFT_25418"/>
<dbReference type="SUPFAM" id="SSF103481">
    <property type="entry name" value="Multidrug resistance efflux transporter EmrE"/>
    <property type="match status" value="1"/>
</dbReference>
<dbReference type="OrthoDB" id="29773at2759"/>
<feature type="transmembrane region" description="Helical" evidence="1">
    <location>
        <begin position="310"/>
        <end position="333"/>
    </location>
</feature>
<reference evidence="4" key="1">
    <citation type="journal article" date="2011" name="Genome Biol.">
        <title>Comparative genomics of the social amoebae Dictyostelium discoideum and Dictyostelium purpureum.</title>
        <authorList>
            <consortium name="US DOE Joint Genome Institute (JGI-PGF)"/>
            <person name="Sucgang R."/>
            <person name="Kuo A."/>
            <person name="Tian X."/>
            <person name="Salerno W."/>
            <person name="Parikh A."/>
            <person name="Feasley C.L."/>
            <person name="Dalin E."/>
            <person name="Tu H."/>
            <person name="Huang E."/>
            <person name="Barry K."/>
            <person name="Lindquist E."/>
            <person name="Shapiro H."/>
            <person name="Bruce D."/>
            <person name="Schmutz J."/>
            <person name="Salamov A."/>
            <person name="Fey P."/>
            <person name="Gaudet P."/>
            <person name="Anjard C."/>
            <person name="Babu M.M."/>
            <person name="Basu S."/>
            <person name="Bushmanova Y."/>
            <person name="van der Wel H."/>
            <person name="Katoh-Kurasawa M."/>
            <person name="Dinh C."/>
            <person name="Coutinho P.M."/>
            <person name="Saito T."/>
            <person name="Elias M."/>
            <person name="Schaap P."/>
            <person name="Kay R.R."/>
            <person name="Henrissat B."/>
            <person name="Eichinger L."/>
            <person name="Rivero F."/>
            <person name="Putnam N.H."/>
            <person name="West C.M."/>
            <person name="Loomis W.F."/>
            <person name="Chisholm R.L."/>
            <person name="Shaulsky G."/>
            <person name="Strassmann J.E."/>
            <person name="Queller D.C."/>
            <person name="Kuspa A."/>
            <person name="Grigoriev I.V."/>
        </authorList>
    </citation>
    <scope>NUCLEOTIDE SEQUENCE [LARGE SCALE GENOMIC DNA]</scope>
    <source>
        <strain evidence="4">QSDP1</strain>
    </source>
</reference>
<evidence type="ECO:0000313" key="4">
    <source>
        <dbReference type="Proteomes" id="UP000001064"/>
    </source>
</evidence>
<dbReference type="GO" id="GO:0016020">
    <property type="term" value="C:membrane"/>
    <property type="evidence" value="ECO:0000318"/>
    <property type="project" value="GO_Central"/>
</dbReference>
<dbReference type="Proteomes" id="UP000001064">
    <property type="component" value="Unassembled WGS sequence"/>
</dbReference>
<feature type="transmembrane region" description="Helical" evidence="1">
    <location>
        <begin position="339"/>
        <end position="361"/>
    </location>
</feature>
<protein>
    <recommendedName>
        <fullName evidence="2">EamA domain-containing protein</fullName>
    </recommendedName>
</protein>
<keyword evidence="4" id="KW-1185">Reference proteome</keyword>
<dbReference type="GeneID" id="10509138"/>
<dbReference type="Pfam" id="PF00892">
    <property type="entry name" value="EamA"/>
    <property type="match status" value="1"/>
</dbReference>
<evidence type="ECO:0000256" key="1">
    <source>
        <dbReference type="SAM" id="Phobius"/>
    </source>
</evidence>
<name>F0Z712_DICPU</name>
<dbReference type="RefSeq" id="XP_003283187.1">
    <property type="nucleotide sequence ID" value="XM_003283139.1"/>
</dbReference>
<feature type="domain" description="EamA" evidence="2">
    <location>
        <begin position="136"/>
        <end position="208"/>
    </location>
</feature>
<dbReference type="EMBL" id="GL870944">
    <property type="protein sequence ID" value="EGC40251.1"/>
    <property type="molecule type" value="Genomic_DNA"/>
</dbReference>
<feature type="transmembrane region" description="Helical" evidence="1">
    <location>
        <begin position="30"/>
        <end position="50"/>
    </location>
</feature>
<dbReference type="InParanoid" id="F0Z712"/>
<feature type="transmembrane region" description="Helical" evidence="1">
    <location>
        <begin position="272"/>
        <end position="290"/>
    </location>
</feature>
<feature type="transmembrane region" description="Helical" evidence="1">
    <location>
        <begin position="165"/>
        <end position="185"/>
    </location>
</feature>
<dbReference type="eggNOG" id="KOG3912">
    <property type="taxonomic scope" value="Eukaryota"/>
</dbReference>
<dbReference type="STRING" id="5786.F0Z712"/>